<dbReference type="STRING" id="446860.AS188_06685"/>
<protein>
    <submittedName>
        <fullName evidence="2">Uncharacterized protein</fullName>
    </submittedName>
</protein>
<name>A0A0U2XMI5_9MICC</name>
<keyword evidence="1" id="KW-0812">Transmembrane</keyword>
<evidence type="ECO:0000313" key="2">
    <source>
        <dbReference type="EMBL" id="ALU39490.1"/>
    </source>
</evidence>
<keyword evidence="5" id="KW-1185">Reference proteome</keyword>
<dbReference type="EMBL" id="CP013254">
    <property type="protein sequence ID" value="ALU39490.1"/>
    <property type="molecule type" value="Genomic_DNA"/>
</dbReference>
<evidence type="ECO:0000313" key="3">
    <source>
        <dbReference type="EMBL" id="GEO93137.1"/>
    </source>
</evidence>
<gene>
    <name evidence="2" type="ORF">AS188_06685</name>
    <name evidence="3" type="ORF">KFL01_24430</name>
</gene>
<organism evidence="2 4">
    <name type="scientific">Kocuria flava</name>
    <dbReference type="NCBI Taxonomy" id="446860"/>
    <lineage>
        <taxon>Bacteria</taxon>
        <taxon>Bacillati</taxon>
        <taxon>Actinomycetota</taxon>
        <taxon>Actinomycetes</taxon>
        <taxon>Micrococcales</taxon>
        <taxon>Micrococcaceae</taxon>
        <taxon>Kocuria</taxon>
    </lineage>
</organism>
<keyword evidence="1" id="KW-1133">Transmembrane helix</keyword>
<feature type="transmembrane region" description="Helical" evidence="1">
    <location>
        <begin position="110"/>
        <end position="131"/>
    </location>
</feature>
<dbReference type="EMBL" id="BJZR01000086">
    <property type="protein sequence ID" value="GEO93137.1"/>
    <property type="molecule type" value="Genomic_DNA"/>
</dbReference>
<keyword evidence="1" id="KW-0472">Membrane</keyword>
<evidence type="ECO:0000256" key="1">
    <source>
        <dbReference type="SAM" id="Phobius"/>
    </source>
</evidence>
<feature type="transmembrane region" description="Helical" evidence="1">
    <location>
        <begin position="50"/>
        <end position="71"/>
    </location>
</feature>
<sequence>MSPADQPENRAFAPADAGFLVSIATLALLATALEAVVDGTVLTLTGEIPWVYPLAWQVLAWLGLGAAWVLVHRGLVAWLRHRAADPTTPEDGAELALPDPRATSTATTALVLFVAAVLLGVILPVFLVGQWRVPPVQLYLDLYTAYGAGAWLAMVGFAAYHVGRCLLFALVLTCVQRAAELRWPSRTVRRAPVGGLVLGVLLALSGLLLGGVASAATALVCCTLLGAVHNLTGRSLRWTAPATVAVLLFV</sequence>
<reference evidence="2 4" key="1">
    <citation type="submission" date="2015-11" db="EMBL/GenBank/DDBJ databases">
        <title>Complete Genome Sequence of Kocuria flava strain HO-9041.</title>
        <authorList>
            <person name="Zhou M."/>
            <person name="Dai J."/>
        </authorList>
    </citation>
    <scope>NUCLEOTIDE SEQUENCE [LARGE SCALE GENOMIC DNA]</scope>
    <source>
        <strain evidence="2 4">HO-9041</strain>
    </source>
</reference>
<dbReference type="RefSeq" id="WP_058858200.1">
    <property type="nucleotide sequence ID" value="NZ_BJZR01000086.1"/>
</dbReference>
<evidence type="ECO:0000313" key="5">
    <source>
        <dbReference type="Proteomes" id="UP000321155"/>
    </source>
</evidence>
<reference evidence="3 5" key="2">
    <citation type="submission" date="2019-07" db="EMBL/GenBank/DDBJ databases">
        <title>Whole genome shotgun sequence of Kocuria flava NBRC 107626.</title>
        <authorList>
            <person name="Hosoyama A."/>
            <person name="Uohara A."/>
            <person name="Ohji S."/>
            <person name="Ichikawa N."/>
        </authorList>
    </citation>
    <scope>NUCLEOTIDE SEQUENCE [LARGE SCALE GENOMIC DNA]</scope>
    <source>
        <strain evidence="3 5">NBRC 107626</strain>
    </source>
</reference>
<evidence type="ECO:0000313" key="4">
    <source>
        <dbReference type="Proteomes" id="UP000057181"/>
    </source>
</evidence>
<proteinExistence type="predicted"/>
<feature type="transmembrane region" description="Helical" evidence="1">
    <location>
        <begin position="12"/>
        <end position="30"/>
    </location>
</feature>
<dbReference type="AlphaFoldDB" id="A0A0U2XMI5"/>
<dbReference type="Proteomes" id="UP000057181">
    <property type="component" value="Chromosome"/>
</dbReference>
<dbReference type="KEGG" id="kfv:AS188_06685"/>
<dbReference type="OrthoDB" id="4879578at2"/>
<feature type="transmembrane region" description="Helical" evidence="1">
    <location>
        <begin position="151"/>
        <end position="175"/>
    </location>
</feature>
<feature type="transmembrane region" description="Helical" evidence="1">
    <location>
        <begin position="196"/>
        <end position="228"/>
    </location>
</feature>
<accession>A0A0U2XMI5</accession>
<dbReference type="Proteomes" id="UP000321155">
    <property type="component" value="Unassembled WGS sequence"/>
</dbReference>